<feature type="domain" description="Signal transduction histidine kinase internal region" evidence="2">
    <location>
        <begin position="180"/>
        <end position="257"/>
    </location>
</feature>
<feature type="transmembrane region" description="Helical" evidence="1">
    <location>
        <begin position="71"/>
        <end position="94"/>
    </location>
</feature>
<dbReference type="InterPro" id="IPR036890">
    <property type="entry name" value="HATPase_C_sf"/>
</dbReference>
<keyword evidence="1" id="KW-1133">Transmembrane helix</keyword>
<comment type="caution">
    <text evidence="4">The sequence shown here is derived from an EMBL/GenBank/DDBJ whole genome shotgun (WGS) entry which is preliminary data.</text>
</comment>
<gene>
    <name evidence="4" type="ORF">EZ437_17290</name>
</gene>
<sequence length="370" mass="43092">MINGCVSRSSLKMGRSSLKFVLCPHLDFLWTMKPFDWTILFIKPYKIYTHVVFWLLVSFAIIFFKEYPERMTGLTMICLVVQVTLEFMIPCYSQNLLVVPFFKKRGWLWGTAAYLLQVGLLIFLLPYVLNAVGMLFPITDRVDWRNEHVTFSVVTFTLIATIYKVALDGLILDKKRKENELMHLKAQLNPHFLFNTLNNLYGLSVAESKKLPGLMLRLSELLRYSLYDTNQSHVPLKKELDYITNYVELEKIRLSDKTDIKMEVAGSTTDLYIAPLLLIIFIENGFKHVSHAKDRQSYVHIMFRLNHKFLQLEVKNSIDPDYSPVKSESKEGLGLNNVKQRLDLIYPQQYSMSTTQENDCFDLKLEIELS</sequence>
<feature type="transmembrane region" description="Helical" evidence="1">
    <location>
        <begin position="47"/>
        <end position="65"/>
    </location>
</feature>
<dbReference type="EMBL" id="SJSL01000005">
    <property type="protein sequence ID" value="TCC99993.1"/>
    <property type="molecule type" value="Genomic_DNA"/>
</dbReference>
<dbReference type="PANTHER" id="PTHR34220">
    <property type="entry name" value="SENSOR HISTIDINE KINASE YPDA"/>
    <property type="match status" value="1"/>
</dbReference>
<keyword evidence="5" id="KW-1185">Reference proteome</keyword>
<dbReference type="Pfam" id="PF06580">
    <property type="entry name" value="His_kinase"/>
    <property type="match status" value="1"/>
</dbReference>
<feature type="transmembrane region" description="Helical" evidence="1">
    <location>
        <begin position="106"/>
        <end position="129"/>
    </location>
</feature>
<organism evidence="4 5">
    <name type="scientific">Pedobacter psychroterrae</name>
    <dbReference type="NCBI Taxonomy" id="2530453"/>
    <lineage>
        <taxon>Bacteria</taxon>
        <taxon>Pseudomonadati</taxon>
        <taxon>Bacteroidota</taxon>
        <taxon>Sphingobacteriia</taxon>
        <taxon>Sphingobacteriales</taxon>
        <taxon>Sphingobacteriaceae</taxon>
        <taxon>Pedobacter</taxon>
    </lineage>
</organism>
<feature type="domain" description="Sensor histidine kinase NatK-like C-terminal" evidence="3">
    <location>
        <begin position="279"/>
        <end position="367"/>
    </location>
</feature>
<evidence type="ECO:0000313" key="5">
    <source>
        <dbReference type="Proteomes" id="UP000293347"/>
    </source>
</evidence>
<accession>A0A4R0NL08</accession>
<dbReference type="AlphaFoldDB" id="A0A4R0NL08"/>
<dbReference type="Proteomes" id="UP000293347">
    <property type="component" value="Unassembled WGS sequence"/>
</dbReference>
<evidence type="ECO:0000313" key="4">
    <source>
        <dbReference type="EMBL" id="TCC99993.1"/>
    </source>
</evidence>
<evidence type="ECO:0000259" key="2">
    <source>
        <dbReference type="Pfam" id="PF06580"/>
    </source>
</evidence>
<dbReference type="GO" id="GO:0000155">
    <property type="term" value="F:phosphorelay sensor kinase activity"/>
    <property type="evidence" value="ECO:0007669"/>
    <property type="project" value="InterPro"/>
</dbReference>
<keyword evidence="1" id="KW-0472">Membrane</keyword>
<name>A0A4R0NL08_9SPHI</name>
<evidence type="ECO:0000259" key="3">
    <source>
        <dbReference type="Pfam" id="PF14501"/>
    </source>
</evidence>
<evidence type="ECO:0000256" key="1">
    <source>
        <dbReference type="SAM" id="Phobius"/>
    </source>
</evidence>
<dbReference type="PANTHER" id="PTHR34220:SF7">
    <property type="entry name" value="SENSOR HISTIDINE KINASE YPDA"/>
    <property type="match status" value="1"/>
</dbReference>
<dbReference type="InterPro" id="IPR032834">
    <property type="entry name" value="NatK-like_C"/>
</dbReference>
<dbReference type="InterPro" id="IPR050640">
    <property type="entry name" value="Bact_2-comp_sensor_kinase"/>
</dbReference>
<proteinExistence type="predicted"/>
<dbReference type="SUPFAM" id="SSF55874">
    <property type="entry name" value="ATPase domain of HSP90 chaperone/DNA topoisomerase II/histidine kinase"/>
    <property type="match status" value="1"/>
</dbReference>
<keyword evidence="1" id="KW-0812">Transmembrane</keyword>
<protein>
    <submittedName>
        <fullName evidence="4">GHKL domain-containing protein</fullName>
    </submittedName>
</protein>
<dbReference type="OrthoDB" id="9792992at2"/>
<dbReference type="GO" id="GO:0016020">
    <property type="term" value="C:membrane"/>
    <property type="evidence" value="ECO:0007669"/>
    <property type="project" value="InterPro"/>
</dbReference>
<dbReference type="InterPro" id="IPR010559">
    <property type="entry name" value="Sig_transdc_His_kin_internal"/>
</dbReference>
<reference evidence="4 5" key="1">
    <citation type="submission" date="2019-02" db="EMBL/GenBank/DDBJ databases">
        <title>Pedobacter sp. RP-1-14 sp. nov., isolated from Arctic soil.</title>
        <authorList>
            <person name="Dahal R.H."/>
        </authorList>
    </citation>
    <scope>NUCLEOTIDE SEQUENCE [LARGE SCALE GENOMIC DNA]</scope>
    <source>
        <strain evidence="4 5">RP-1-14</strain>
    </source>
</reference>
<dbReference type="Pfam" id="PF14501">
    <property type="entry name" value="HATPase_c_5"/>
    <property type="match status" value="1"/>
</dbReference>
<feature type="transmembrane region" description="Helical" evidence="1">
    <location>
        <begin position="149"/>
        <end position="167"/>
    </location>
</feature>